<feature type="region of interest" description="Disordered" evidence="1">
    <location>
        <begin position="258"/>
        <end position="287"/>
    </location>
</feature>
<dbReference type="NCBIfam" id="NF047832">
    <property type="entry name" value="caspase_w_EACC1"/>
    <property type="match status" value="1"/>
</dbReference>
<keyword evidence="2" id="KW-1133">Transmembrane helix</keyword>
<evidence type="ECO:0000313" key="4">
    <source>
        <dbReference type="EMBL" id="WSB68198.1"/>
    </source>
</evidence>
<dbReference type="EMBL" id="CP109106">
    <property type="protein sequence ID" value="WSB68198.1"/>
    <property type="molecule type" value="Genomic_DNA"/>
</dbReference>
<protein>
    <submittedName>
        <fullName evidence="4">Caspase family protein</fullName>
    </submittedName>
</protein>
<feature type="domain" description="Peptidase C14 caspase" evidence="3">
    <location>
        <begin position="9"/>
        <end position="226"/>
    </location>
</feature>
<evidence type="ECO:0000256" key="2">
    <source>
        <dbReference type="SAM" id="Phobius"/>
    </source>
</evidence>
<dbReference type="Pfam" id="PF00656">
    <property type="entry name" value="Peptidase_C14"/>
    <property type="match status" value="1"/>
</dbReference>
<accession>A0ABZ1FEI1</accession>
<keyword evidence="5" id="KW-1185">Reference proteome</keyword>
<gene>
    <name evidence="4" type="ORF">OG863_09640</name>
</gene>
<proteinExistence type="predicted"/>
<keyword evidence="2" id="KW-0812">Transmembrane</keyword>
<dbReference type="InterPro" id="IPR011600">
    <property type="entry name" value="Pept_C14_caspase"/>
</dbReference>
<sequence length="315" mass="34121">MDLPDPTRSRAVLIGVDRYRHLADLPAVGNNVRQLAALLKDPRLWGLPPQHCVVLHNPPSADTVLDAVHEAAAEAADALVVYFAGHGLLSPDTDLLLALPESDHERLYRTVPYHLLRHELVDTCTAPSRVVVLDCCYSGRALEGHMGPSVEVAERAGVEGTYVMTASSETKLAWSPEGEEFTAFSGELLKAMTDGVPDAPDLLEMGALFRHVRGELIAKGRPVPQQRARNAGHSIALTRNRWWAAPTLAQTQVVAVKQHAEEQGPMPARTRQVSTRSEPSAPGQQRRMGASDVVELCVVLAVMLVIAFIVLSALA</sequence>
<organism evidence="4 5">
    <name type="scientific">Streptomyces decoyicus</name>
    <dbReference type="NCBI Taxonomy" id="249567"/>
    <lineage>
        <taxon>Bacteria</taxon>
        <taxon>Bacillati</taxon>
        <taxon>Actinomycetota</taxon>
        <taxon>Actinomycetes</taxon>
        <taxon>Kitasatosporales</taxon>
        <taxon>Streptomycetaceae</taxon>
        <taxon>Streptomyces</taxon>
    </lineage>
</organism>
<dbReference type="RefSeq" id="WP_326617640.1">
    <property type="nucleotide sequence ID" value="NZ_CP109106.1"/>
</dbReference>
<evidence type="ECO:0000256" key="1">
    <source>
        <dbReference type="SAM" id="MobiDB-lite"/>
    </source>
</evidence>
<dbReference type="InterPro" id="IPR029030">
    <property type="entry name" value="Caspase-like_dom_sf"/>
</dbReference>
<evidence type="ECO:0000313" key="5">
    <source>
        <dbReference type="Proteomes" id="UP001344251"/>
    </source>
</evidence>
<dbReference type="SUPFAM" id="SSF52129">
    <property type="entry name" value="Caspase-like"/>
    <property type="match status" value="1"/>
</dbReference>
<dbReference type="Gene3D" id="3.40.50.1460">
    <property type="match status" value="1"/>
</dbReference>
<name>A0ABZ1FEI1_9ACTN</name>
<reference evidence="4 5" key="1">
    <citation type="submission" date="2022-10" db="EMBL/GenBank/DDBJ databases">
        <title>The complete genomes of actinobacterial strains from the NBC collection.</title>
        <authorList>
            <person name="Joergensen T.S."/>
            <person name="Alvarez Arevalo M."/>
            <person name="Sterndorff E.B."/>
            <person name="Faurdal D."/>
            <person name="Vuksanovic O."/>
            <person name="Mourched A.-S."/>
            <person name="Charusanti P."/>
            <person name="Shaw S."/>
            <person name="Blin K."/>
            <person name="Weber T."/>
        </authorList>
    </citation>
    <scope>NUCLEOTIDE SEQUENCE [LARGE SCALE GENOMIC DNA]</scope>
    <source>
        <strain evidence="4 5">NBC 01774</strain>
    </source>
</reference>
<dbReference type="Proteomes" id="UP001344251">
    <property type="component" value="Chromosome"/>
</dbReference>
<keyword evidence="2" id="KW-0472">Membrane</keyword>
<feature type="transmembrane region" description="Helical" evidence="2">
    <location>
        <begin position="293"/>
        <end position="314"/>
    </location>
</feature>
<evidence type="ECO:0000259" key="3">
    <source>
        <dbReference type="Pfam" id="PF00656"/>
    </source>
</evidence>